<feature type="compositionally biased region" description="Acidic residues" evidence="6">
    <location>
        <begin position="634"/>
        <end position="646"/>
    </location>
</feature>
<dbReference type="FunFam" id="3.10.580.10:FF:000003">
    <property type="entry name" value="Protein kinase AMP-activated non-catalytic subunit gamma 1"/>
    <property type="match status" value="1"/>
</dbReference>
<keyword evidence="3 5" id="KW-0129">CBS domain</keyword>
<feature type="domain" description="CBS" evidence="7">
    <location>
        <begin position="423"/>
        <end position="494"/>
    </location>
</feature>
<reference evidence="8" key="2">
    <citation type="submission" date="2017-10" db="EMBL/GenBank/DDBJ databases">
        <title>Ladona fulva Genome sequencing and assembly.</title>
        <authorList>
            <person name="Murali S."/>
            <person name="Richards S."/>
            <person name="Bandaranaike D."/>
            <person name="Bellair M."/>
            <person name="Blankenburg K."/>
            <person name="Chao H."/>
            <person name="Dinh H."/>
            <person name="Doddapaneni H."/>
            <person name="Dugan-Rocha S."/>
            <person name="Elkadiri S."/>
            <person name="Gnanaolivu R."/>
            <person name="Hernandez B."/>
            <person name="Skinner E."/>
            <person name="Javaid M."/>
            <person name="Lee S."/>
            <person name="Li M."/>
            <person name="Ming W."/>
            <person name="Munidasa M."/>
            <person name="Muniz J."/>
            <person name="Nguyen L."/>
            <person name="Hughes D."/>
            <person name="Osuji N."/>
            <person name="Pu L.-L."/>
            <person name="Puazo M."/>
            <person name="Qu C."/>
            <person name="Quiroz J."/>
            <person name="Raj R."/>
            <person name="Weissenberger G."/>
            <person name="Xin Y."/>
            <person name="Zou X."/>
            <person name="Han Y."/>
            <person name="Worley K."/>
            <person name="Muzny D."/>
            <person name="Gibbs R."/>
        </authorList>
    </citation>
    <scope>NUCLEOTIDE SEQUENCE</scope>
    <source>
        <strain evidence="8">Sampled in the wild</strain>
    </source>
</reference>
<dbReference type="CDD" id="cd04618">
    <property type="entry name" value="CBS_euAMPK_gamma-like_repeat1"/>
    <property type="match status" value="1"/>
</dbReference>
<dbReference type="CDD" id="cd04641">
    <property type="entry name" value="CBS_euAMPK_gamma-like_repeat2"/>
    <property type="match status" value="1"/>
</dbReference>
<dbReference type="EMBL" id="KZ308181">
    <property type="protein sequence ID" value="KAG8223977.1"/>
    <property type="molecule type" value="Genomic_DNA"/>
</dbReference>
<keyword evidence="2" id="KW-0677">Repeat</keyword>
<sequence length="672" mass="76180">MQWRPRVGHRRHPSKAEGAFSNFSPLRSRNRIRYQKPRRNHNPRGSEEFLGKKREKSPLSSGSRFSSRPPLGLVGEIIPKSRKSAKTRLLGSSALPIIERAAASHFGRPIRTSLHPAQGGYRRSVFSTARWSDDMHPRAAPRVRLRVRPPGIDPVSIRVGWLSGDACVDVVVRREKLCAQWCCRLSGAVGGVRDGAFVTSNGRADMLRLHFYSNLVRLGGIEEDDEEEEVYRIDQIKEFEKVDPVWKETIAEYLLREEDESQIYVKFFKFHKCYDLIPTSAKLVVFDTQLLVKKAFFALVYNGVRAAPLWDSVHQKFVGMLTITDFIKILKKYYKSPSVHMDELEEHKLGTWRDVLKDQSKALVSINPDASLYDAICTLINNKIHRLPVIDPETGNVLYILTHKRILRFLFLYINDLPKPSYMTKTLGELRIGSYENIETAKEDTPIITALRKFVERRVSALPIVDNQGRLVDIYAKFDVINLAAEKTYNNLDVSLKKANEHRNEWFEGVQKCTLDETLYTVMERIVRAEVHRLVIVDEEEKVIGMISLSDLLMYLVLRPCVAKEDEPSSTLSSGIHLASSSPLSSHLSSEASVIPEEEGKEDEEGAMRCNGDTDSARGDSEGEEERPRHSVEEVVEEEDEEDEEVVASSVHHVSASSDGPGWREVTVSGGE</sequence>
<dbReference type="GO" id="GO:0005737">
    <property type="term" value="C:cytoplasm"/>
    <property type="evidence" value="ECO:0007669"/>
    <property type="project" value="TreeGrafter"/>
</dbReference>
<feature type="region of interest" description="Disordered" evidence="6">
    <location>
        <begin position="568"/>
        <end position="672"/>
    </location>
</feature>
<comment type="similarity">
    <text evidence="1">Belongs to the 5'-AMP-activated protein kinase gamma subunit family.</text>
</comment>
<dbReference type="AlphaFoldDB" id="A0A8K0JXY4"/>
<dbReference type="InterPro" id="IPR050511">
    <property type="entry name" value="AMPK_gamma/SDS23_families"/>
</dbReference>
<dbReference type="Gene3D" id="3.10.580.10">
    <property type="entry name" value="CBS-domain"/>
    <property type="match status" value="2"/>
</dbReference>
<accession>A0A8K0JXY4</accession>
<dbReference type="GO" id="GO:0019901">
    <property type="term" value="F:protein kinase binding"/>
    <property type="evidence" value="ECO:0007669"/>
    <property type="project" value="TreeGrafter"/>
</dbReference>
<comment type="subunit">
    <text evidence="4">AMPK is a heterotrimer of an alpha catalytic subunit (PRKAA1 or PRKAA2), a beta (PRKAB1 or PRKAB2) and a gamma non-catalytic subunits (PRKAG1, PRKAG2 or PRKAG3). Interacts with FNIP1 and FNIP2.</text>
</comment>
<reference evidence="8" key="1">
    <citation type="submission" date="2013-04" db="EMBL/GenBank/DDBJ databases">
        <authorList>
            <person name="Qu J."/>
            <person name="Murali S.C."/>
            <person name="Bandaranaike D."/>
            <person name="Bellair M."/>
            <person name="Blankenburg K."/>
            <person name="Chao H."/>
            <person name="Dinh H."/>
            <person name="Doddapaneni H."/>
            <person name="Downs B."/>
            <person name="Dugan-Rocha S."/>
            <person name="Elkadiri S."/>
            <person name="Gnanaolivu R.D."/>
            <person name="Hernandez B."/>
            <person name="Javaid M."/>
            <person name="Jayaseelan J.C."/>
            <person name="Lee S."/>
            <person name="Li M."/>
            <person name="Ming W."/>
            <person name="Munidasa M."/>
            <person name="Muniz J."/>
            <person name="Nguyen L."/>
            <person name="Ongeri F."/>
            <person name="Osuji N."/>
            <person name="Pu L.-L."/>
            <person name="Puazo M."/>
            <person name="Qu C."/>
            <person name="Quiroz J."/>
            <person name="Raj R."/>
            <person name="Weissenberger G."/>
            <person name="Xin Y."/>
            <person name="Zou X."/>
            <person name="Han Y."/>
            <person name="Richards S."/>
            <person name="Worley K."/>
            <person name="Muzny D."/>
            <person name="Gibbs R."/>
        </authorList>
    </citation>
    <scope>NUCLEOTIDE SEQUENCE</scope>
    <source>
        <strain evidence="8">Sampled in the wild</strain>
    </source>
</reference>
<dbReference type="PANTHER" id="PTHR13780:SF35">
    <property type="entry name" value="LD22662P"/>
    <property type="match status" value="1"/>
</dbReference>
<evidence type="ECO:0000256" key="1">
    <source>
        <dbReference type="ARBA" id="ARBA00006750"/>
    </source>
</evidence>
<protein>
    <recommendedName>
        <fullName evidence="7">CBS domain-containing protein</fullName>
    </recommendedName>
</protein>
<feature type="compositionally biased region" description="Basic residues" evidence="6">
    <location>
        <begin position="28"/>
        <end position="42"/>
    </location>
</feature>
<dbReference type="GO" id="GO:0016208">
    <property type="term" value="F:AMP binding"/>
    <property type="evidence" value="ECO:0007669"/>
    <property type="project" value="TreeGrafter"/>
</dbReference>
<evidence type="ECO:0000313" key="8">
    <source>
        <dbReference type="EMBL" id="KAG8223977.1"/>
    </source>
</evidence>
<evidence type="ECO:0000256" key="5">
    <source>
        <dbReference type="PROSITE-ProRule" id="PRU00703"/>
    </source>
</evidence>
<proteinExistence type="inferred from homology"/>
<name>A0A8K0JXY4_LADFU</name>
<dbReference type="SUPFAM" id="SSF54631">
    <property type="entry name" value="CBS-domain pair"/>
    <property type="match status" value="2"/>
</dbReference>
<feature type="domain" description="CBS" evidence="7">
    <location>
        <begin position="359"/>
        <end position="417"/>
    </location>
</feature>
<dbReference type="Proteomes" id="UP000792457">
    <property type="component" value="Unassembled WGS sequence"/>
</dbReference>
<dbReference type="GO" id="GO:0031588">
    <property type="term" value="C:nucleotide-activated protein kinase complex"/>
    <property type="evidence" value="ECO:0007669"/>
    <property type="project" value="TreeGrafter"/>
</dbReference>
<comment type="caution">
    <text evidence="8">The sequence shown here is derived from an EMBL/GenBank/DDBJ whole genome shotgun (WGS) entry which is preliminary data.</text>
</comment>
<feature type="compositionally biased region" description="Low complexity" evidence="6">
    <location>
        <begin position="58"/>
        <end position="72"/>
    </location>
</feature>
<feature type="compositionally biased region" description="Basic and acidic residues" evidence="6">
    <location>
        <begin position="615"/>
        <end position="633"/>
    </location>
</feature>
<keyword evidence="9" id="KW-1185">Reference proteome</keyword>
<evidence type="ECO:0000256" key="6">
    <source>
        <dbReference type="SAM" id="MobiDB-lite"/>
    </source>
</evidence>
<dbReference type="GO" id="GO:0019887">
    <property type="term" value="F:protein kinase regulator activity"/>
    <property type="evidence" value="ECO:0007669"/>
    <property type="project" value="TreeGrafter"/>
</dbReference>
<feature type="compositionally biased region" description="Low complexity" evidence="6">
    <location>
        <begin position="647"/>
        <end position="659"/>
    </location>
</feature>
<dbReference type="InterPro" id="IPR046342">
    <property type="entry name" value="CBS_dom_sf"/>
</dbReference>
<dbReference type="PROSITE" id="PS51371">
    <property type="entry name" value="CBS"/>
    <property type="match status" value="4"/>
</dbReference>
<feature type="compositionally biased region" description="Acidic residues" evidence="6">
    <location>
        <begin position="596"/>
        <end position="605"/>
    </location>
</feature>
<evidence type="ECO:0000256" key="4">
    <source>
        <dbReference type="ARBA" id="ARBA00025878"/>
    </source>
</evidence>
<organism evidence="8 9">
    <name type="scientific">Ladona fulva</name>
    <name type="common">Scarce chaser dragonfly</name>
    <name type="synonym">Libellula fulva</name>
    <dbReference type="NCBI Taxonomy" id="123851"/>
    <lineage>
        <taxon>Eukaryota</taxon>
        <taxon>Metazoa</taxon>
        <taxon>Ecdysozoa</taxon>
        <taxon>Arthropoda</taxon>
        <taxon>Hexapoda</taxon>
        <taxon>Insecta</taxon>
        <taxon>Pterygota</taxon>
        <taxon>Palaeoptera</taxon>
        <taxon>Odonata</taxon>
        <taxon>Epiprocta</taxon>
        <taxon>Anisoptera</taxon>
        <taxon>Libelluloidea</taxon>
        <taxon>Libellulidae</taxon>
        <taxon>Ladona</taxon>
    </lineage>
</organism>
<dbReference type="PANTHER" id="PTHR13780">
    <property type="entry name" value="AMP-ACTIVATED PROTEIN KINASE, GAMMA REGULATORY SUBUNIT"/>
    <property type="match status" value="1"/>
</dbReference>
<dbReference type="GO" id="GO:0005634">
    <property type="term" value="C:nucleus"/>
    <property type="evidence" value="ECO:0007669"/>
    <property type="project" value="TreeGrafter"/>
</dbReference>
<evidence type="ECO:0000259" key="7">
    <source>
        <dbReference type="PROSITE" id="PS51371"/>
    </source>
</evidence>
<feature type="compositionally biased region" description="Low complexity" evidence="6">
    <location>
        <begin position="569"/>
        <end position="593"/>
    </location>
</feature>
<evidence type="ECO:0000256" key="3">
    <source>
        <dbReference type="ARBA" id="ARBA00023122"/>
    </source>
</evidence>
<feature type="domain" description="CBS" evidence="7">
    <location>
        <begin position="278"/>
        <end position="343"/>
    </location>
</feature>
<dbReference type="SMART" id="SM00116">
    <property type="entry name" value="CBS"/>
    <property type="match status" value="4"/>
</dbReference>
<evidence type="ECO:0000313" key="9">
    <source>
        <dbReference type="Proteomes" id="UP000792457"/>
    </source>
</evidence>
<evidence type="ECO:0000256" key="2">
    <source>
        <dbReference type="ARBA" id="ARBA00022737"/>
    </source>
</evidence>
<gene>
    <name evidence="8" type="ORF">J437_LFUL005590</name>
</gene>
<feature type="compositionally biased region" description="Basic residues" evidence="6">
    <location>
        <begin position="1"/>
        <end position="13"/>
    </location>
</feature>
<dbReference type="OrthoDB" id="449052at2759"/>
<dbReference type="InterPro" id="IPR000644">
    <property type="entry name" value="CBS_dom"/>
</dbReference>
<feature type="domain" description="CBS" evidence="7">
    <location>
        <begin position="503"/>
        <end position="567"/>
    </location>
</feature>
<feature type="region of interest" description="Disordered" evidence="6">
    <location>
        <begin position="1"/>
        <end position="73"/>
    </location>
</feature>
<dbReference type="Pfam" id="PF00571">
    <property type="entry name" value="CBS"/>
    <property type="match status" value="3"/>
</dbReference>